<feature type="modified residue" description="N6-(pyridoxal phosphate)lysine" evidence="11">
    <location>
        <position position="198"/>
    </location>
</feature>
<evidence type="ECO:0000256" key="2">
    <source>
        <dbReference type="ARBA" id="ARBA00006904"/>
    </source>
</evidence>
<keyword evidence="3 11" id="KW-0032">Aminotransferase</keyword>
<evidence type="ECO:0000256" key="4">
    <source>
        <dbReference type="ARBA" id="ARBA00022605"/>
    </source>
</evidence>
<keyword evidence="15" id="KW-1185">Reference proteome</keyword>
<evidence type="ECO:0000256" key="7">
    <source>
        <dbReference type="ARBA" id="ARBA00023096"/>
    </source>
</evidence>
<comment type="subunit">
    <text evidence="11">Homodimer.</text>
</comment>
<evidence type="ECO:0000313" key="14">
    <source>
        <dbReference type="EMBL" id="MET1253689.1"/>
    </source>
</evidence>
<dbReference type="NCBIfam" id="TIGR01364">
    <property type="entry name" value="serC_1"/>
    <property type="match status" value="1"/>
</dbReference>
<feature type="domain" description="Aminotransferase class V" evidence="13">
    <location>
        <begin position="6"/>
        <end position="351"/>
    </location>
</feature>
<comment type="pathway">
    <text evidence="1 11 12">Amino-acid biosynthesis; L-serine biosynthesis; L-serine from 3-phospho-D-glycerate: step 2/3.</text>
</comment>
<sequence length="363" mass="40641">MNNHSVFNFCAGPAALPKPVMQQAQAEFLDWRGLGVSVMEVSHRSSEYQELANKAESDFRELLKISDDYAVLFMHGGATHQFSNLPMCLLSDGQEAEYIVNGVWSSKAAVEATRYGQVNRIDALFKQGSSFSLIDSSDWQRSQSPIYTHYTQNETIEGLRFPQAVKSNGAVVADMSSSILSEVLNIDDYDFIYAGAQKNVGPAGMTIVIVKRQLVEQMDFTRIPRVFNYQLQIEQGSMLNTPPTYTWYLAALVFEWVIANGGVEAMEHSAIEKSQLLYECIDMDDFYTNPVEIQYRSRMNIPFILADSKLNETFLSKAKKAGLIGLKGHRSVGGMRASLYNSMPVDGVKALVDFMLHFKQQNG</sequence>
<dbReference type="PROSITE" id="PS00595">
    <property type="entry name" value="AA_TRANSFER_CLASS_5"/>
    <property type="match status" value="1"/>
</dbReference>
<dbReference type="EC" id="2.6.1.52" evidence="11"/>
<comment type="caution">
    <text evidence="11">Lacks conserved residue(s) required for the propagation of feature annotation.</text>
</comment>
<dbReference type="HAMAP" id="MF_00160">
    <property type="entry name" value="SerC_aminotrans_5"/>
    <property type="match status" value="1"/>
</dbReference>
<gene>
    <name evidence="11 14" type="primary">serC</name>
    <name evidence="14" type="ORF">ABVT43_00980</name>
</gene>
<evidence type="ECO:0000313" key="15">
    <source>
        <dbReference type="Proteomes" id="UP001548189"/>
    </source>
</evidence>
<dbReference type="EMBL" id="JBEVCJ010000001">
    <property type="protein sequence ID" value="MET1253689.1"/>
    <property type="molecule type" value="Genomic_DNA"/>
</dbReference>
<evidence type="ECO:0000256" key="5">
    <source>
        <dbReference type="ARBA" id="ARBA00022679"/>
    </source>
</evidence>
<evidence type="ECO:0000256" key="8">
    <source>
        <dbReference type="ARBA" id="ARBA00023299"/>
    </source>
</evidence>
<dbReference type="PANTHER" id="PTHR43247:SF1">
    <property type="entry name" value="PHOSPHOSERINE AMINOTRANSFERASE"/>
    <property type="match status" value="1"/>
</dbReference>
<dbReference type="GO" id="GO:0004648">
    <property type="term" value="F:O-phospho-L-serine:2-oxoglutarate aminotransferase activity"/>
    <property type="evidence" value="ECO:0007669"/>
    <property type="project" value="UniProtKB-EC"/>
</dbReference>
<keyword evidence="6 11" id="KW-0663">Pyridoxal phosphate</keyword>
<keyword evidence="11" id="KW-0963">Cytoplasm</keyword>
<feature type="binding site" evidence="11">
    <location>
        <begin position="78"/>
        <end position="79"/>
    </location>
    <ligand>
        <name>pyridoxal 5'-phosphate</name>
        <dbReference type="ChEBI" id="CHEBI:597326"/>
    </ligand>
</feature>
<protein>
    <recommendedName>
        <fullName evidence="11">Phosphoserine aminotransferase</fullName>
        <ecNumber evidence="11">2.6.1.52</ecNumber>
    </recommendedName>
    <alternativeName>
        <fullName evidence="11">Phosphohydroxythreonine aminotransferase</fullName>
        <shortName evidence="11">PSAT</shortName>
    </alternativeName>
</protein>
<comment type="caution">
    <text evidence="14">The sequence shown here is derived from an EMBL/GenBank/DDBJ whole genome shotgun (WGS) entry which is preliminary data.</text>
</comment>
<dbReference type="NCBIfam" id="NF003764">
    <property type="entry name" value="PRK05355.1"/>
    <property type="match status" value="1"/>
</dbReference>
<dbReference type="InterPro" id="IPR015424">
    <property type="entry name" value="PyrdxlP-dep_Trfase"/>
</dbReference>
<dbReference type="InterPro" id="IPR022278">
    <property type="entry name" value="Pser_aminoTfrase"/>
</dbReference>
<feature type="binding site" evidence="11">
    <location>
        <position position="174"/>
    </location>
    <ligand>
        <name>pyridoxal 5'-phosphate</name>
        <dbReference type="ChEBI" id="CHEBI:597326"/>
    </ligand>
</feature>
<reference evidence="14 15" key="1">
    <citation type="submission" date="2024-06" db="EMBL/GenBank/DDBJ databases">
        <authorList>
            <person name="Li F."/>
        </authorList>
    </citation>
    <scope>NUCLEOTIDE SEQUENCE [LARGE SCALE GENOMIC DNA]</scope>
    <source>
        <strain evidence="14 15">GXAS 311</strain>
    </source>
</reference>
<evidence type="ECO:0000256" key="9">
    <source>
        <dbReference type="ARBA" id="ARBA00047630"/>
    </source>
</evidence>
<keyword evidence="7 11" id="KW-0664">Pyridoxine biosynthesis</keyword>
<dbReference type="Proteomes" id="UP001548189">
    <property type="component" value="Unassembled WGS sequence"/>
</dbReference>
<dbReference type="InterPro" id="IPR015421">
    <property type="entry name" value="PyrdxlP-dep_Trfase_major"/>
</dbReference>
<evidence type="ECO:0000259" key="13">
    <source>
        <dbReference type="Pfam" id="PF00266"/>
    </source>
</evidence>
<feature type="binding site" evidence="11">
    <location>
        <position position="197"/>
    </location>
    <ligand>
        <name>pyridoxal 5'-phosphate</name>
        <dbReference type="ChEBI" id="CHEBI:597326"/>
    </ligand>
</feature>
<dbReference type="Gene3D" id="3.90.1150.10">
    <property type="entry name" value="Aspartate Aminotransferase, domain 1"/>
    <property type="match status" value="1"/>
</dbReference>
<comment type="cofactor">
    <cofactor evidence="11">
        <name>pyridoxal 5'-phosphate</name>
        <dbReference type="ChEBI" id="CHEBI:597326"/>
    </cofactor>
    <text evidence="11">Binds 1 pyridoxal phosphate per subunit.</text>
</comment>
<dbReference type="SUPFAM" id="SSF53383">
    <property type="entry name" value="PLP-dependent transferases"/>
    <property type="match status" value="1"/>
</dbReference>
<dbReference type="InterPro" id="IPR000192">
    <property type="entry name" value="Aminotrans_V_dom"/>
</dbReference>
<comment type="subcellular location">
    <subcellularLocation>
        <location evidence="11">Cytoplasm</location>
    </subcellularLocation>
</comment>
<keyword evidence="5 11" id="KW-0808">Transferase</keyword>
<evidence type="ECO:0000256" key="11">
    <source>
        <dbReference type="HAMAP-Rule" id="MF_00160"/>
    </source>
</evidence>
<comment type="similarity">
    <text evidence="2 11">Belongs to the class-V pyridoxal-phosphate-dependent aminotransferase family. SerC subfamily.</text>
</comment>
<organism evidence="14 15">
    <name type="scientific">Aliikangiella maris</name>
    <dbReference type="NCBI Taxonomy" id="3162458"/>
    <lineage>
        <taxon>Bacteria</taxon>
        <taxon>Pseudomonadati</taxon>
        <taxon>Pseudomonadota</taxon>
        <taxon>Gammaproteobacteria</taxon>
        <taxon>Oceanospirillales</taxon>
        <taxon>Pleioneaceae</taxon>
        <taxon>Aliikangiella</taxon>
    </lineage>
</organism>
<dbReference type="PIRSF" id="PIRSF000525">
    <property type="entry name" value="SerC"/>
    <property type="match status" value="1"/>
</dbReference>
<evidence type="ECO:0000256" key="3">
    <source>
        <dbReference type="ARBA" id="ARBA00022576"/>
    </source>
</evidence>
<dbReference type="InterPro" id="IPR015422">
    <property type="entry name" value="PyrdxlP-dep_Trfase_small"/>
</dbReference>
<comment type="catalytic activity">
    <reaction evidence="9 11">
        <text>4-(phosphooxy)-L-threonine + 2-oxoglutarate = (R)-3-hydroxy-2-oxo-4-phosphooxybutanoate + L-glutamate</text>
        <dbReference type="Rhea" id="RHEA:16573"/>
        <dbReference type="ChEBI" id="CHEBI:16810"/>
        <dbReference type="ChEBI" id="CHEBI:29985"/>
        <dbReference type="ChEBI" id="CHEBI:58452"/>
        <dbReference type="ChEBI" id="CHEBI:58538"/>
        <dbReference type="EC" id="2.6.1.52"/>
    </reaction>
</comment>
<keyword evidence="8 11" id="KW-0718">Serine biosynthesis</keyword>
<proteinExistence type="inferred from homology"/>
<evidence type="ECO:0000256" key="1">
    <source>
        <dbReference type="ARBA" id="ARBA00005099"/>
    </source>
</evidence>
<comment type="catalytic activity">
    <reaction evidence="10 11 12">
        <text>O-phospho-L-serine + 2-oxoglutarate = 3-phosphooxypyruvate + L-glutamate</text>
        <dbReference type="Rhea" id="RHEA:14329"/>
        <dbReference type="ChEBI" id="CHEBI:16810"/>
        <dbReference type="ChEBI" id="CHEBI:18110"/>
        <dbReference type="ChEBI" id="CHEBI:29985"/>
        <dbReference type="ChEBI" id="CHEBI:57524"/>
        <dbReference type="EC" id="2.6.1.52"/>
    </reaction>
</comment>
<evidence type="ECO:0000256" key="12">
    <source>
        <dbReference type="RuleBase" id="RU004505"/>
    </source>
</evidence>
<comment type="function">
    <text evidence="11">Catalyzes the reversible conversion of 3-phosphohydroxypyruvate to phosphoserine and of 3-hydroxy-2-oxo-4-phosphonooxybutanoate to phosphohydroxythreonine.</text>
</comment>
<evidence type="ECO:0000256" key="10">
    <source>
        <dbReference type="ARBA" id="ARBA00049007"/>
    </source>
</evidence>
<keyword evidence="4 11" id="KW-0028">Amino-acid biosynthesis</keyword>
<evidence type="ECO:0000256" key="6">
    <source>
        <dbReference type="ARBA" id="ARBA00022898"/>
    </source>
</evidence>
<dbReference type="InterPro" id="IPR020578">
    <property type="entry name" value="Aminotrans_V_PyrdxlP_BS"/>
</dbReference>
<dbReference type="RefSeq" id="WP_353873232.1">
    <property type="nucleotide sequence ID" value="NZ_JBEVCJ010000001.1"/>
</dbReference>
<comment type="pathway">
    <text evidence="11">Cofactor biosynthesis; pyridoxine 5'-phosphate biosynthesis; pyridoxine 5'-phosphate from D-erythrose 4-phosphate: step 3/5.</text>
</comment>
<accession>A0ABV2BP60</accession>
<feature type="binding site" evidence="11">
    <location>
        <begin position="240"/>
        <end position="241"/>
    </location>
    <ligand>
        <name>pyridoxal 5'-phosphate</name>
        <dbReference type="ChEBI" id="CHEBI:597326"/>
    </ligand>
</feature>
<dbReference type="PANTHER" id="PTHR43247">
    <property type="entry name" value="PHOSPHOSERINE AMINOTRANSFERASE"/>
    <property type="match status" value="1"/>
</dbReference>
<feature type="binding site" evidence="11">
    <location>
        <position position="44"/>
    </location>
    <ligand>
        <name>L-glutamate</name>
        <dbReference type="ChEBI" id="CHEBI:29985"/>
    </ligand>
</feature>
<feature type="binding site" evidence="11">
    <location>
        <position position="155"/>
    </location>
    <ligand>
        <name>pyridoxal 5'-phosphate</name>
        <dbReference type="ChEBI" id="CHEBI:597326"/>
    </ligand>
</feature>
<feature type="binding site" evidence="11">
    <location>
        <position position="104"/>
    </location>
    <ligand>
        <name>pyridoxal 5'-phosphate</name>
        <dbReference type="ChEBI" id="CHEBI:597326"/>
    </ligand>
</feature>
<dbReference type="Pfam" id="PF00266">
    <property type="entry name" value="Aminotran_5"/>
    <property type="match status" value="1"/>
</dbReference>
<name>A0ABV2BP60_9GAMM</name>
<dbReference type="Gene3D" id="3.40.640.10">
    <property type="entry name" value="Type I PLP-dependent aspartate aminotransferase-like (Major domain)"/>
    <property type="match status" value="1"/>
</dbReference>